<name>A0A0R3MEE6_9BRAD</name>
<gene>
    <name evidence="1" type="ORF">CQ13_34660</name>
</gene>
<proteinExistence type="predicted"/>
<organism evidence="1 2">
    <name type="scientific">Bradyrhizobium retamae</name>
    <dbReference type="NCBI Taxonomy" id="1300035"/>
    <lineage>
        <taxon>Bacteria</taxon>
        <taxon>Pseudomonadati</taxon>
        <taxon>Pseudomonadota</taxon>
        <taxon>Alphaproteobacteria</taxon>
        <taxon>Hyphomicrobiales</taxon>
        <taxon>Nitrobacteraceae</taxon>
        <taxon>Bradyrhizobium</taxon>
    </lineage>
</organism>
<evidence type="ECO:0000313" key="1">
    <source>
        <dbReference type="EMBL" id="KRR18626.1"/>
    </source>
</evidence>
<reference evidence="1 2" key="1">
    <citation type="submission" date="2014-03" db="EMBL/GenBank/DDBJ databases">
        <title>Bradyrhizobium valentinum sp. nov., isolated from effective nodules of Lupinus mariae-josephae, a lupine endemic of basic-lime soils in Eastern Spain.</title>
        <authorList>
            <person name="Duran D."/>
            <person name="Rey L."/>
            <person name="Navarro A."/>
            <person name="Busquets A."/>
            <person name="Imperial J."/>
            <person name="Ruiz-Argueso T."/>
        </authorList>
    </citation>
    <scope>NUCLEOTIDE SEQUENCE [LARGE SCALE GENOMIC DNA]</scope>
    <source>
        <strain evidence="1 2">Ro19</strain>
    </source>
</reference>
<keyword evidence="2" id="KW-1185">Reference proteome</keyword>
<sequence length="63" mass="6886">MGCSKRNSEGLCCPNVLIFIQGMPYTKTMVRDPHHATAWTNSSSAIQLANAHLHIGSMMLPDT</sequence>
<dbReference type="EMBL" id="LLYA01000193">
    <property type="protein sequence ID" value="KRR18626.1"/>
    <property type="molecule type" value="Genomic_DNA"/>
</dbReference>
<accession>A0A0R3MEE6</accession>
<evidence type="ECO:0000313" key="2">
    <source>
        <dbReference type="Proteomes" id="UP000052023"/>
    </source>
</evidence>
<protein>
    <submittedName>
        <fullName evidence="1">Uncharacterized protein</fullName>
    </submittedName>
</protein>
<comment type="caution">
    <text evidence="1">The sequence shown here is derived from an EMBL/GenBank/DDBJ whole genome shotgun (WGS) entry which is preliminary data.</text>
</comment>
<dbReference type="Proteomes" id="UP000052023">
    <property type="component" value="Unassembled WGS sequence"/>
</dbReference>
<dbReference type="AlphaFoldDB" id="A0A0R3MEE6"/>